<gene>
    <name evidence="2" type="ORF">AVDCRST_MAG23-63</name>
</gene>
<proteinExistence type="predicted"/>
<dbReference type="AlphaFoldDB" id="A0A6J4TBC5"/>
<feature type="non-terminal residue" evidence="2">
    <location>
        <position position="1"/>
    </location>
</feature>
<dbReference type="EMBL" id="CADCWD010000005">
    <property type="protein sequence ID" value="CAA9518757.1"/>
    <property type="molecule type" value="Genomic_DNA"/>
</dbReference>
<organism evidence="2">
    <name type="scientific">uncultured Sphingosinicella sp</name>
    <dbReference type="NCBI Taxonomy" id="478748"/>
    <lineage>
        <taxon>Bacteria</taxon>
        <taxon>Pseudomonadati</taxon>
        <taxon>Pseudomonadota</taxon>
        <taxon>Alphaproteobacteria</taxon>
        <taxon>Sphingomonadales</taxon>
        <taxon>Sphingosinicellaceae</taxon>
        <taxon>Sphingosinicella</taxon>
        <taxon>environmental samples</taxon>
    </lineage>
</organism>
<feature type="region of interest" description="Disordered" evidence="1">
    <location>
        <begin position="60"/>
        <end position="158"/>
    </location>
</feature>
<feature type="region of interest" description="Disordered" evidence="1">
    <location>
        <begin position="1"/>
        <end position="41"/>
    </location>
</feature>
<protein>
    <submittedName>
        <fullName evidence="2">Uncharacterized protein</fullName>
    </submittedName>
</protein>
<evidence type="ECO:0000256" key="1">
    <source>
        <dbReference type="SAM" id="MobiDB-lite"/>
    </source>
</evidence>
<name>A0A6J4TBC5_9SPHN</name>
<sequence length="158" mass="16760">AQQARQVGHKPARLLAARQHADHRGAGGAGRALPLGSGTAGPAVAVERCDRERRFAHLGRGGGSAALRGRAYPARTPRDPGFGPAPPPARGKPECAAQPRHLRKLRHPAARRRARHGRLQPLCRRHAGRRAGGAALRDELRQATRQGDLGRAAASRGV</sequence>
<evidence type="ECO:0000313" key="2">
    <source>
        <dbReference type="EMBL" id="CAA9518757.1"/>
    </source>
</evidence>
<reference evidence="2" key="1">
    <citation type="submission" date="2020-02" db="EMBL/GenBank/DDBJ databases">
        <authorList>
            <person name="Meier V. D."/>
        </authorList>
    </citation>
    <scope>NUCLEOTIDE SEQUENCE</scope>
    <source>
        <strain evidence="2">AVDCRST_MAG23</strain>
    </source>
</reference>
<feature type="compositionally biased region" description="Basic residues" evidence="1">
    <location>
        <begin position="100"/>
        <end position="129"/>
    </location>
</feature>
<feature type="non-terminal residue" evidence="2">
    <location>
        <position position="158"/>
    </location>
</feature>
<accession>A0A6J4TBC5</accession>